<name>A0A1A9ULL7_GLOAU</name>
<sequence>MEIKCECMPRCSSFKNLSKQSYEQSEKNTNYYRWKQALEGDFQMSTNRTKPDWWQRLDAISGHLTPKGHPSFTYKDLTSIQYQTTKQNKIEILMMNVNENLRDGPKQTAISSQEQHERTAIKSTLTSLSVRNLTIKSLNRHHCRRFVSPLLPLPSLTHLTYSEQAKIIERLYRDIKKFEKSLST</sequence>
<dbReference type="AlphaFoldDB" id="A0A1A9ULL7"/>
<dbReference type="EnsemblMetazoa" id="GAUT008421-RA">
    <property type="protein sequence ID" value="GAUT008421-PA"/>
    <property type="gene ID" value="GAUT008421"/>
</dbReference>
<proteinExistence type="predicted"/>
<organism evidence="1 2">
    <name type="scientific">Glossina austeni</name>
    <name type="common">Savannah tsetse fly</name>
    <dbReference type="NCBI Taxonomy" id="7395"/>
    <lineage>
        <taxon>Eukaryota</taxon>
        <taxon>Metazoa</taxon>
        <taxon>Ecdysozoa</taxon>
        <taxon>Arthropoda</taxon>
        <taxon>Hexapoda</taxon>
        <taxon>Insecta</taxon>
        <taxon>Pterygota</taxon>
        <taxon>Neoptera</taxon>
        <taxon>Endopterygota</taxon>
        <taxon>Diptera</taxon>
        <taxon>Brachycera</taxon>
        <taxon>Muscomorpha</taxon>
        <taxon>Hippoboscoidea</taxon>
        <taxon>Glossinidae</taxon>
        <taxon>Glossina</taxon>
    </lineage>
</organism>
<keyword evidence="2" id="KW-1185">Reference proteome</keyword>
<evidence type="ECO:0000313" key="1">
    <source>
        <dbReference type="EnsemblMetazoa" id="GAUT008421-PA"/>
    </source>
</evidence>
<evidence type="ECO:0000313" key="2">
    <source>
        <dbReference type="Proteomes" id="UP000078200"/>
    </source>
</evidence>
<accession>A0A1A9ULL7</accession>
<reference evidence="1" key="1">
    <citation type="submission" date="2020-05" db="UniProtKB">
        <authorList>
            <consortium name="EnsemblMetazoa"/>
        </authorList>
    </citation>
    <scope>IDENTIFICATION</scope>
    <source>
        <strain evidence="1">TTRI</strain>
    </source>
</reference>
<dbReference type="Proteomes" id="UP000078200">
    <property type="component" value="Unassembled WGS sequence"/>
</dbReference>
<dbReference type="VEuPathDB" id="VectorBase:GAUT008421"/>
<protein>
    <submittedName>
        <fullName evidence="1">Uncharacterized protein</fullName>
    </submittedName>
</protein>